<organism evidence="2">
    <name type="scientific">Attheya septentrionalis</name>
    <dbReference type="NCBI Taxonomy" id="420275"/>
    <lineage>
        <taxon>Eukaryota</taxon>
        <taxon>Sar</taxon>
        <taxon>Stramenopiles</taxon>
        <taxon>Ochrophyta</taxon>
        <taxon>Bacillariophyta</taxon>
        <taxon>Coscinodiscophyceae</taxon>
        <taxon>Chaetocerotophycidae</taxon>
        <taxon>Chaetocerotales</taxon>
        <taxon>Attheyaceae</taxon>
        <taxon>Attheya</taxon>
    </lineage>
</organism>
<reference evidence="2" key="1">
    <citation type="submission" date="2021-01" db="EMBL/GenBank/DDBJ databases">
        <authorList>
            <person name="Corre E."/>
            <person name="Pelletier E."/>
            <person name="Niang G."/>
            <person name="Scheremetjew M."/>
            <person name="Finn R."/>
            <person name="Kale V."/>
            <person name="Holt S."/>
            <person name="Cochrane G."/>
            <person name="Meng A."/>
            <person name="Brown T."/>
            <person name="Cohen L."/>
        </authorList>
    </citation>
    <scope>NUCLEOTIDE SEQUENCE</scope>
    <source>
        <strain evidence="2">CCMP2084</strain>
    </source>
</reference>
<keyword evidence="1" id="KW-1133">Transmembrane helix</keyword>
<evidence type="ECO:0000313" key="2">
    <source>
        <dbReference type="EMBL" id="CAD9816717.1"/>
    </source>
</evidence>
<dbReference type="AlphaFoldDB" id="A0A7S2UE00"/>
<feature type="transmembrane region" description="Helical" evidence="1">
    <location>
        <begin position="375"/>
        <end position="395"/>
    </location>
</feature>
<keyword evidence="1" id="KW-0812">Transmembrane</keyword>
<protein>
    <submittedName>
        <fullName evidence="2">Uncharacterized protein</fullName>
    </submittedName>
</protein>
<keyword evidence="1" id="KW-0472">Membrane</keyword>
<evidence type="ECO:0000256" key="1">
    <source>
        <dbReference type="SAM" id="Phobius"/>
    </source>
</evidence>
<name>A0A7S2UE00_9STRA</name>
<dbReference type="EMBL" id="HBHQ01012816">
    <property type="protein sequence ID" value="CAD9816717.1"/>
    <property type="molecule type" value="Transcribed_RNA"/>
</dbReference>
<proteinExistence type="predicted"/>
<sequence length="410" mass="46739">MSNVSMDLYWNMSCPLELYRHSQAFMSSFDTNATTQSENLAHAELARQYSADQHRTLQRIFHALSQGAFDGRTIVFDGDSLTRQLFISLSCLVHSAGYIQDVTNDIHVEWTDKEIRWGSIPSKYWHGPHTDFEYAKVRFLGSGKGRSGAGTLVYAHHVSPKKLREEWLTACWQDQSIRAFYGSELKQERIDLNERDVVVLSAGVHVAHNERRWYMRAYQDLFECYSHQKSTGNLTSWPKMVYHMTPLQHFWTDEGEYCDPGYGAKPEIKERCDKERLDNMPTCQPSLFKVSQFQNEDVQKMKGKVDFLLGENMDQKHLGLMHVSNADCTHWLQPGMHDVLAAELGEFLYKDIGFNFSSSSSSETWCGMSSLCPGASGQVGVLAFIGVGCIFCLAIHKSCKHLRQKGSKRS</sequence>
<accession>A0A7S2UE00</accession>
<gene>
    <name evidence="2" type="ORF">ASEP1449_LOCUS8549</name>
</gene>